<sequence length="295" mass="32182">MAASFAPWSRLIRFVSAEDGQVHYGQPIEGDVDVGKAMEDGKRVKAHKIVGEKLPFDGQVDTKTVLTVQKLLSPIDQHGCGGSLRLLGANYKVHVEEAGIPFPQEPIVMVTPRKSLGGPGNISVPAFVHKDKDQLDYEAELAVVIRKDVKNVKKENALDYVLGYTGANDVTARFHQKSQAQWNFAKGFDDFNPIGPVLVSNRCIADPQNIDFEGFLNGKSKQKSNTSDQIFGVAETIAFLSNGSTLEAGTIILMGTTSGIGYFSKPQSLIQNGDTFVVWHGDRIGSLINRFVFES</sequence>
<keyword evidence="5" id="KW-1185">Reference proteome</keyword>
<evidence type="ECO:0000313" key="5">
    <source>
        <dbReference type="Proteomes" id="UP000245768"/>
    </source>
</evidence>
<dbReference type="GO" id="GO:0046872">
    <property type="term" value="F:metal ion binding"/>
    <property type="evidence" value="ECO:0007669"/>
    <property type="project" value="UniProtKB-KW"/>
</dbReference>
<keyword evidence="4" id="KW-0378">Hydrolase</keyword>
<dbReference type="GO" id="GO:0006107">
    <property type="term" value="P:oxaloacetate metabolic process"/>
    <property type="evidence" value="ECO:0007669"/>
    <property type="project" value="UniProtKB-ARBA"/>
</dbReference>
<organism evidence="4 5">
    <name type="scientific">Acaromyces ingoldii</name>
    <dbReference type="NCBI Taxonomy" id="215250"/>
    <lineage>
        <taxon>Eukaryota</taxon>
        <taxon>Fungi</taxon>
        <taxon>Dikarya</taxon>
        <taxon>Basidiomycota</taxon>
        <taxon>Ustilaginomycotina</taxon>
        <taxon>Exobasidiomycetes</taxon>
        <taxon>Exobasidiales</taxon>
        <taxon>Cryptobasidiaceae</taxon>
        <taxon>Acaromyces</taxon>
    </lineage>
</organism>
<evidence type="ECO:0000256" key="2">
    <source>
        <dbReference type="ARBA" id="ARBA00022723"/>
    </source>
</evidence>
<reference evidence="4 5" key="1">
    <citation type="journal article" date="2018" name="Mol. Biol. Evol.">
        <title>Broad Genomic Sampling Reveals a Smut Pathogenic Ancestry of the Fungal Clade Ustilaginomycotina.</title>
        <authorList>
            <person name="Kijpornyongpan T."/>
            <person name="Mondo S.J."/>
            <person name="Barry K."/>
            <person name="Sandor L."/>
            <person name="Lee J."/>
            <person name="Lipzen A."/>
            <person name="Pangilinan J."/>
            <person name="LaButti K."/>
            <person name="Hainaut M."/>
            <person name="Henrissat B."/>
            <person name="Grigoriev I.V."/>
            <person name="Spatafora J.W."/>
            <person name="Aime M.C."/>
        </authorList>
    </citation>
    <scope>NUCLEOTIDE SEQUENCE [LARGE SCALE GENOMIC DNA]</scope>
    <source>
        <strain evidence="4 5">MCA 4198</strain>
    </source>
</reference>
<protein>
    <submittedName>
        <fullName evidence="4">Fumarylacetoacetate hydrolase</fullName>
    </submittedName>
</protein>
<evidence type="ECO:0000259" key="3">
    <source>
        <dbReference type="Pfam" id="PF01557"/>
    </source>
</evidence>
<dbReference type="SUPFAM" id="SSF56529">
    <property type="entry name" value="FAH"/>
    <property type="match status" value="1"/>
</dbReference>
<accession>A0A316YC04</accession>
<proteinExistence type="inferred from homology"/>
<dbReference type="InterPro" id="IPR036663">
    <property type="entry name" value="Fumarylacetoacetase_C_sf"/>
</dbReference>
<keyword evidence="2" id="KW-0479">Metal-binding</keyword>
<dbReference type="PANTHER" id="PTHR11820">
    <property type="entry name" value="ACYLPYRUVASE"/>
    <property type="match status" value="1"/>
</dbReference>
<evidence type="ECO:0000313" key="4">
    <source>
        <dbReference type="EMBL" id="PWN86761.1"/>
    </source>
</evidence>
<comment type="similarity">
    <text evidence="1">Belongs to the FAH family.</text>
</comment>
<dbReference type="OrthoDB" id="411064at2759"/>
<dbReference type="EMBL" id="KZ819642">
    <property type="protein sequence ID" value="PWN86761.1"/>
    <property type="molecule type" value="Genomic_DNA"/>
</dbReference>
<dbReference type="InterPro" id="IPR011234">
    <property type="entry name" value="Fumarylacetoacetase-like_C"/>
</dbReference>
<gene>
    <name evidence="4" type="ORF">FA10DRAFT_269868</name>
</gene>
<dbReference type="Proteomes" id="UP000245768">
    <property type="component" value="Unassembled WGS sequence"/>
</dbReference>
<dbReference type="InParanoid" id="A0A316YC04"/>
<feature type="domain" description="Fumarylacetoacetase-like C-terminal" evidence="3">
    <location>
        <begin position="87"/>
        <end position="291"/>
    </location>
</feature>
<dbReference type="GeneID" id="37044827"/>
<dbReference type="Gene3D" id="3.90.850.10">
    <property type="entry name" value="Fumarylacetoacetase-like, C-terminal domain"/>
    <property type="match status" value="1"/>
</dbReference>
<dbReference type="AlphaFoldDB" id="A0A316YC04"/>
<dbReference type="GO" id="GO:0050163">
    <property type="term" value="F:oxaloacetate tautomerase activity"/>
    <property type="evidence" value="ECO:0007669"/>
    <property type="project" value="UniProtKB-ARBA"/>
</dbReference>
<dbReference type="GO" id="GO:0018773">
    <property type="term" value="F:acetylpyruvate hydrolase activity"/>
    <property type="evidence" value="ECO:0007669"/>
    <property type="project" value="TreeGrafter"/>
</dbReference>
<dbReference type="Pfam" id="PF01557">
    <property type="entry name" value="FAA_hydrolase"/>
    <property type="match status" value="1"/>
</dbReference>
<name>A0A316YC04_9BASI</name>
<dbReference type="PANTHER" id="PTHR11820:SF7">
    <property type="entry name" value="ACYLPYRUVASE FAHD1, MITOCHONDRIAL"/>
    <property type="match status" value="1"/>
</dbReference>
<dbReference type="RefSeq" id="XP_025373959.1">
    <property type="nucleotide sequence ID" value="XM_025522911.1"/>
</dbReference>
<evidence type="ECO:0000256" key="1">
    <source>
        <dbReference type="ARBA" id="ARBA00010211"/>
    </source>
</evidence>
<dbReference type="FunFam" id="3.90.850.10:FF:000002">
    <property type="entry name" value="2-hydroxyhepta-2,4-diene-1,7-dioate isomerase"/>
    <property type="match status" value="1"/>
</dbReference>
<dbReference type="STRING" id="215250.A0A316YC04"/>